<dbReference type="InterPro" id="IPR006448">
    <property type="entry name" value="Phage_term_ssu_P27"/>
</dbReference>
<sequence length="109" mass="12705">MTTKFRTDVSIDKIKDYLMSRIDTSSPVEVEKVGRYLKHVEMYRRMERTVKKEGVSTNVKNGNQEYIKSHPLLNEMNKVNSSIINIEKTFNFIDEDDDAKPKFTASDLI</sequence>
<organism evidence="1 2">
    <name type="scientific">Salinibacillus aidingensis</name>
    <dbReference type="NCBI Taxonomy" id="237684"/>
    <lineage>
        <taxon>Bacteria</taxon>
        <taxon>Bacillati</taxon>
        <taxon>Bacillota</taxon>
        <taxon>Bacilli</taxon>
        <taxon>Bacillales</taxon>
        <taxon>Bacillaceae</taxon>
        <taxon>Salinibacillus</taxon>
    </lineage>
</organism>
<dbReference type="Proteomes" id="UP001500880">
    <property type="component" value="Unassembled WGS sequence"/>
</dbReference>
<protein>
    <recommendedName>
        <fullName evidence="3">Phage terminase, small subunit, putative, P27 family</fullName>
    </recommendedName>
</protein>
<evidence type="ECO:0008006" key="3">
    <source>
        <dbReference type="Google" id="ProtNLM"/>
    </source>
</evidence>
<proteinExistence type="predicted"/>
<evidence type="ECO:0000313" key="2">
    <source>
        <dbReference type="Proteomes" id="UP001500880"/>
    </source>
</evidence>
<dbReference type="RefSeq" id="WP_343839711.1">
    <property type="nucleotide sequence ID" value="NZ_BAAADO010000003.1"/>
</dbReference>
<name>A0ABP3L4I4_9BACI</name>
<dbReference type="Pfam" id="PF05119">
    <property type="entry name" value="Terminase_4"/>
    <property type="match status" value="1"/>
</dbReference>
<accession>A0ABP3L4I4</accession>
<keyword evidence="2" id="KW-1185">Reference proteome</keyword>
<evidence type="ECO:0000313" key="1">
    <source>
        <dbReference type="EMBL" id="GAA0491248.1"/>
    </source>
</evidence>
<reference evidence="2" key="1">
    <citation type="journal article" date="2019" name="Int. J. Syst. Evol. Microbiol.">
        <title>The Global Catalogue of Microorganisms (GCM) 10K type strain sequencing project: providing services to taxonomists for standard genome sequencing and annotation.</title>
        <authorList>
            <consortium name="The Broad Institute Genomics Platform"/>
            <consortium name="The Broad Institute Genome Sequencing Center for Infectious Disease"/>
            <person name="Wu L."/>
            <person name="Ma J."/>
        </authorList>
    </citation>
    <scope>NUCLEOTIDE SEQUENCE [LARGE SCALE GENOMIC DNA]</scope>
    <source>
        <strain evidence="2">JCM 12389</strain>
    </source>
</reference>
<dbReference type="EMBL" id="BAAADO010000003">
    <property type="protein sequence ID" value="GAA0491248.1"/>
    <property type="molecule type" value="Genomic_DNA"/>
</dbReference>
<gene>
    <name evidence="1" type="ORF">GCM10008986_16670</name>
</gene>
<comment type="caution">
    <text evidence="1">The sequence shown here is derived from an EMBL/GenBank/DDBJ whole genome shotgun (WGS) entry which is preliminary data.</text>
</comment>